<proteinExistence type="inferred from homology"/>
<evidence type="ECO:0000256" key="1">
    <source>
        <dbReference type="ARBA" id="ARBA00004496"/>
    </source>
</evidence>
<evidence type="ECO:0000259" key="5">
    <source>
        <dbReference type="Pfam" id="PF00044"/>
    </source>
</evidence>
<dbReference type="SUPFAM" id="SSF51735">
    <property type="entry name" value="NAD(P)-binding Rossmann-fold domains"/>
    <property type="match status" value="1"/>
</dbReference>
<keyword evidence="4" id="KW-0560">Oxidoreductase</keyword>
<dbReference type="GO" id="GO:0005829">
    <property type="term" value="C:cytosol"/>
    <property type="evidence" value="ECO:0007669"/>
    <property type="project" value="TreeGrafter"/>
</dbReference>
<dbReference type="PANTHER" id="PTHR10836:SF76">
    <property type="entry name" value="GLYCERALDEHYDE-3-PHOSPHATE DEHYDROGENASE-RELATED"/>
    <property type="match status" value="1"/>
</dbReference>
<dbReference type="GeneID" id="33556805"/>
<dbReference type="GO" id="GO:0004365">
    <property type="term" value="F:glyceraldehyde-3-phosphate dehydrogenase (NAD+) (phosphorylating) activity"/>
    <property type="evidence" value="ECO:0007669"/>
    <property type="project" value="TreeGrafter"/>
</dbReference>
<evidence type="ECO:0000256" key="4">
    <source>
        <dbReference type="ARBA" id="ARBA00023002"/>
    </source>
</evidence>
<dbReference type="GO" id="GO:0051287">
    <property type="term" value="F:NAD binding"/>
    <property type="evidence" value="ECO:0007669"/>
    <property type="project" value="InterPro"/>
</dbReference>
<dbReference type="AlphaFoldDB" id="A0A1Y1UNG0"/>
<accession>A0A1Y1UNG0</accession>
<evidence type="ECO:0000256" key="2">
    <source>
        <dbReference type="ARBA" id="ARBA00007406"/>
    </source>
</evidence>
<organism evidence="6 7">
    <name type="scientific">Kockovaella imperatae</name>
    <dbReference type="NCBI Taxonomy" id="4999"/>
    <lineage>
        <taxon>Eukaryota</taxon>
        <taxon>Fungi</taxon>
        <taxon>Dikarya</taxon>
        <taxon>Basidiomycota</taxon>
        <taxon>Agaricomycotina</taxon>
        <taxon>Tremellomycetes</taxon>
        <taxon>Tremellales</taxon>
        <taxon>Cuniculitremaceae</taxon>
        <taxon>Kockovaella</taxon>
    </lineage>
</organism>
<feature type="domain" description="Glyceraldehyde 3-phosphate dehydrogenase NAD(P) binding" evidence="5">
    <location>
        <begin position="3"/>
        <end position="43"/>
    </location>
</feature>
<evidence type="ECO:0000313" key="7">
    <source>
        <dbReference type="Proteomes" id="UP000193218"/>
    </source>
</evidence>
<gene>
    <name evidence="6" type="ORF">BD324DRAFT_618158</name>
</gene>
<evidence type="ECO:0000313" key="6">
    <source>
        <dbReference type="EMBL" id="ORX38996.1"/>
    </source>
</evidence>
<name>A0A1Y1UNG0_9TREE</name>
<dbReference type="InParanoid" id="A0A1Y1UNG0"/>
<keyword evidence="7" id="KW-1185">Reference proteome</keyword>
<dbReference type="OrthoDB" id="1152826at2759"/>
<sequence length="55" mass="6132">MGIKVGINGFGRIGRIVMRNAIEHGDLDVVAINDPFIPLDYMVRRDRASVYAILC</sequence>
<keyword evidence="3" id="KW-0963">Cytoplasm</keyword>
<dbReference type="EMBL" id="NBSH01000003">
    <property type="protein sequence ID" value="ORX38996.1"/>
    <property type="molecule type" value="Genomic_DNA"/>
</dbReference>
<protein>
    <recommendedName>
        <fullName evidence="5">Glyceraldehyde 3-phosphate dehydrogenase NAD(P) binding domain-containing protein</fullName>
    </recommendedName>
</protein>
<reference evidence="6 7" key="1">
    <citation type="submission" date="2017-03" db="EMBL/GenBank/DDBJ databases">
        <title>Widespread Adenine N6-methylation of Active Genes in Fungi.</title>
        <authorList>
            <consortium name="DOE Joint Genome Institute"/>
            <person name="Mondo S.J."/>
            <person name="Dannebaum R.O."/>
            <person name="Kuo R.C."/>
            <person name="Louie K.B."/>
            <person name="Bewick A.J."/>
            <person name="Labutti K."/>
            <person name="Haridas S."/>
            <person name="Kuo A."/>
            <person name="Salamov A."/>
            <person name="Ahrendt S.R."/>
            <person name="Lau R."/>
            <person name="Bowen B.P."/>
            <person name="Lipzen A."/>
            <person name="Sullivan W."/>
            <person name="Andreopoulos W.B."/>
            <person name="Clum A."/>
            <person name="Lindquist E."/>
            <person name="Daum C."/>
            <person name="Northen T.R."/>
            <person name="Ramamoorthy G."/>
            <person name="Schmitz R.J."/>
            <person name="Gryganskyi A."/>
            <person name="Culley D."/>
            <person name="Magnuson J."/>
            <person name="James T.Y."/>
            <person name="O'Malley M.A."/>
            <person name="Stajich J.E."/>
            <person name="Spatafora J.W."/>
            <person name="Visel A."/>
            <person name="Grigoriev I.V."/>
        </authorList>
    </citation>
    <scope>NUCLEOTIDE SEQUENCE [LARGE SCALE GENOMIC DNA]</scope>
    <source>
        <strain evidence="6 7">NRRL Y-17943</strain>
    </source>
</reference>
<dbReference type="STRING" id="4999.A0A1Y1UNG0"/>
<comment type="subcellular location">
    <subcellularLocation>
        <location evidence="1">Cytoplasm</location>
    </subcellularLocation>
</comment>
<dbReference type="Gene3D" id="3.40.50.720">
    <property type="entry name" value="NAD(P)-binding Rossmann-like Domain"/>
    <property type="match status" value="1"/>
</dbReference>
<dbReference type="InterPro" id="IPR020831">
    <property type="entry name" value="GlycerAld/Erythrose_P_DH"/>
</dbReference>
<dbReference type="RefSeq" id="XP_021872859.1">
    <property type="nucleotide sequence ID" value="XM_022014997.1"/>
</dbReference>
<dbReference type="PANTHER" id="PTHR10836">
    <property type="entry name" value="GLYCERALDEHYDE 3-PHOSPHATE DEHYDROGENASE"/>
    <property type="match status" value="1"/>
</dbReference>
<dbReference type="GO" id="GO:0006096">
    <property type="term" value="P:glycolytic process"/>
    <property type="evidence" value="ECO:0007669"/>
    <property type="project" value="TreeGrafter"/>
</dbReference>
<comment type="similarity">
    <text evidence="2">Belongs to the glyceraldehyde-3-phosphate dehydrogenase family.</text>
</comment>
<evidence type="ECO:0000256" key="3">
    <source>
        <dbReference type="ARBA" id="ARBA00022490"/>
    </source>
</evidence>
<dbReference type="Proteomes" id="UP000193218">
    <property type="component" value="Unassembled WGS sequence"/>
</dbReference>
<dbReference type="InterPro" id="IPR020828">
    <property type="entry name" value="GlycerAld_3-P_DH_NAD(P)-bd"/>
</dbReference>
<dbReference type="InterPro" id="IPR036291">
    <property type="entry name" value="NAD(P)-bd_dom_sf"/>
</dbReference>
<comment type="caution">
    <text evidence="6">The sequence shown here is derived from an EMBL/GenBank/DDBJ whole genome shotgun (WGS) entry which is preliminary data.</text>
</comment>
<dbReference type="Pfam" id="PF00044">
    <property type="entry name" value="Gp_dh_N"/>
    <property type="match status" value="1"/>
</dbReference>